<protein>
    <submittedName>
        <fullName evidence="1">Uncharacterized protein</fullName>
    </submittedName>
</protein>
<proteinExistence type="predicted"/>
<accession>A0A645HE61</accession>
<dbReference type="EMBL" id="VSSQ01086901">
    <property type="protein sequence ID" value="MPN34063.1"/>
    <property type="molecule type" value="Genomic_DNA"/>
</dbReference>
<comment type="caution">
    <text evidence="1">The sequence shown here is derived from an EMBL/GenBank/DDBJ whole genome shotgun (WGS) entry which is preliminary data.</text>
</comment>
<reference evidence="1" key="1">
    <citation type="submission" date="2019-08" db="EMBL/GenBank/DDBJ databases">
        <authorList>
            <person name="Kucharzyk K."/>
            <person name="Murdoch R.W."/>
            <person name="Higgins S."/>
            <person name="Loffler F."/>
        </authorList>
    </citation>
    <scope>NUCLEOTIDE SEQUENCE</scope>
</reference>
<sequence>MGISCGDGIDGSLITANSLFLQEEEVAMINVLIYQYANVPMKLGLN</sequence>
<dbReference type="AlphaFoldDB" id="A0A645HE61"/>
<evidence type="ECO:0000313" key="1">
    <source>
        <dbReference type="EMBL" id="MPN34063.1"/>
    </source>
</evidence>
<name>A0A645HE61_9ZZZZ</name>
<organism evidence="1">
    <name type="scientific">bioreactor metagenome</name>
    <dbReference type="NCBI Taxonomy" id="1076179"/>
    <lineage>
        <taxon>unclassified sequences</taxon>
        <taxon>metagenomes</taxon>
        <taxon>ecological metagenomes</taxon>
    </lineage>
</organism>
<gene>
    <name evidence="1" type="ORF">SDC9_181555</name>
</gene>